<proteinExistence type="predicted"/>
<sequence>MYYPWKASQTTKILKVSCTKCLFPAC</sequence>
<organism evidence="1">
    <name type="scientific">Anguilla anguilla</name>
    <name type="common">European freshwater eel</name>
    <name type="synonym">Muraena anguilla</name>
    <dbReference type="NCBI Taxonomy" id="7936"/>
    <lineage>
        <taxon>Eukaryota</taxon>
        <taxon>Metazoa</taxon>
        <taxon>Chordata</taxon>
        <taxon>Craniata</taxon>
        <taxon>Vertebrata</taxon>
        <taxon>Euteleostomi</taxon>
        <taxon>Actinopterygii</taxon>
        <taxon>Neopterygii</taxon>
        <taxon>Teleostei</taxon>
        <taxon>Anguilliformes</taxon>
        <taxon>Anguillidae</taxon>
        <taxon>Anguilla</taxon>
    </lineage>
</organism>
<accession>A0A0E9W2C7</accession>
<dbReference type="EMBL" id="GBXM01024075">
    <property type="protein sequence ID" value="JAH84502.1"/>
    <property type="molecule type" value="Transcribed_RNA"/>
</dbReference>
<reference evidence="1" key="1">
    <citation type="submission" date="2014-11" db="EMBL/GenBank/DDBJ databases">
        <authorList>
            <person name="Amaro Gonzalez C."/>
        </authorList>
    </citation>
    <scope>NUCLEOTIDE SEQUENCE</scope>
</reference>
<evidence type="ECO:0000313" key="1">
    <source>
        <dbReference type="EMBL" id="JAH84502.1"/>
    </source>
</evidence>
<name>A0A0E9W2C7_ANGAN</name>
<dbReference type="AlphaFoldDB" id="A0A0E9W2C7"/>
<protein>
    <submittedName>
        <fullName evidence="1">Uncharacterized protein</fullName>
    </submittedName>
</protein>
<reference evidence="1" key="2">
    <citation type="journal article" date="2015" name="Fish Shellfish Immunol.">
        <title>Early steps in the European eel (Anguilla anguilla)-Vibrio vulnificus interaction in the gills: Role of the RtxA13 toxin.</title>
        <authorList>
            <person name="Callol A."/>
            <person name="Pajuelo D."/>
            <person name="Ebbesson L."/>
            <person name="Teles M."/>
            <person name="MacKenzie S."/>
            <person name="Amaro C."/>
        </authorList>
    </citation>
    <scope>NUCLEOTIDE SEQUENCE</scope>
</reference>